<dbReference type="RefSeq" id="XP_016694503.1">
    <property type="nucleotide sequence ID" value="XM_016839014.1"/>
</dbReference>
<keyword evidence="3" id="KW-1185">Reference proteome</keyword>
<evidence type="ECO:0000259" key="2">
    <source>
        <dbReference type="Pfam" id="PF22936"/>
    </source>
</evidence>
<feature type="compositionally biased region" description="Polar residues" evidence="1">
    <location>
        <begin position="56"/>
        <end position="67"/>
    </location>
</feature>
<name>A0A1U8K0K1_GOSHI</name>
<proteinExistence type="predicted"/>
<dbReference type="STRING" id="3635.A0A1U8K0K1"/>
<feature type="region of interest" description="Disordered" evidence="1">
    <location>
        <begin position="55"/>
        <end position="88"/>
    </location>
</feature>
<dbReference type="AlphaFoldDB" id="A0A1U8K0K1"/>
<dbReference type="PaxDb" id="3635-A0A1U8K0K1"/>
<evidence type="ECO:0000256" key="1">
    <source>
        <dbReference type="SAM" id="MobiDB-lite"/>
    </source>
</evidence>
<feature type="domain" description="Retrovirus-related Pol polyprotein from transposon TNT 1-94-like beta-barrel" evidence="2">
    <location>
        <begin position="113"/>
        <end position="193"/>
    </location>
</feature>
<dbReference type="PANTHER" id="PTHR47592">
    <property type="entry name" value="PBF68 PROTEIN"/>
    <property type="match status" value="1"/>
</dbReference>
<dbReference type="Pfam" id="PF22936">
    <property type="entry name" value="Pol_BBD"/>
    <property type="match status" value="1"/>
</dbReference>
<accession>A0A1U8K0K1</accession>
<dbReference type="KEGG" id="ghi:107911129"/>
<organism evidence="3 4">
    <name type="scientific">Gossypium hirsutum</name>
    <name type="common">Upland cotton</name>
    <name type="synonym">Gossypium mexicanum</name>
    <dbReference type="NCBI Taxonomy" id="3635"/>
    <lineage>
        <taxon>Eukaryota</taxon>
        <taxon>Viridiplantae</taxon>
        <taxon>Streptophyta</taxon>
        <taxon>Embryophyta</taxon>
        <taxon>Tracheophyta</taxon>
        <taxon>Spermatophyta</taxon>
        <taxon>Magnoliopsida</taxon>
        <taxon>eudicotyledons</taxon>
        <taxon>Gunneridae</taxon>
        <taxon>Pentapetalae</taxon>
        <taxon>rosids</taxon>
        <taxon>malvids</taxon>
        <taxon>Malvales</taxon>
        <taxon>Malvaceae</taxon>
        <taxon>Malvoideae</taxon>
        <taxon>Gossypium</taxon>
    </lineage>
</organism>
<protein>
    <recommendedName>
        <fullName evidence="2">Retrovirus-related Pol polyprotein from transposon TNT 1-94-like beta-barrel domain-containing protein</fullName>
    </recommendedName>
</protein>
<reference evidence="3" key="1">
    <citation type="journal article" date="2020" name="Nat. Genet.">
        <title>Genomic diversifications of five Gossypium allopolyploid species and their impact on cotton improvement.</title>
        <authorList>
            <person name="Chen Z.J."/>
            <person name="Sreedasyam A."/>
            <person name="Ando A."/>
            <person name="Song Q."/>
            <person name="De Santiago L.M."/>
            <person name="Hulse-Kemp A.M."/>
            <person name="Ding M."/>
            <person name="Ye W."/>
            <person name="Kirkbride R.C."/>
            <person name="Jenkins J."/>
            <person name="Plott C."/>
            <person name="Lovell J."/>
            <person name="Lin Y.M."/>
            <person name="Vaughn R."/>
            <person name="Liu B."/>
            <person name="Simpson S."/>
            <person name="Scheffler B.E."/>
            <person name="Wen L."/>
            <person name="Saski C.A."/>
            <person name="Grover C.E."/>
            <person name="Hu G."/>
            <person name="Conover J.L."/>
            <person name="Carlson J.W."/>
            <person name="Shu S."/>
            <person name="Boston L.B."/>
            <person name="Williams M."/>
            <person name="Peterson D.G."/>
            <person name="McGee K."/>
            <person name="Jones D.C."/>
            <person name="Wendel J.F."/>
            <person name="Stelly D.M."/>
            <person name="Grimwood J."/>
            <person name="Schmutz J."/>
        </authorList>
    </citation>
    <scope>NUCLEOTIDE SEQUENCE [LARGE SCALE GENOMIC DNA]</scope>
    <source>
        <strain evidence="3">cv. TM-1</strain>
    </source>
</reference>
<evidence type="ECO:0000313" key="3">
    <source>
        <dbReference type="Proteomes" id="UP000818029"/>
    </source>
</evidence>
<dbReference type="OrthoDB" id="1001582at2759"/>
<dbReference type="GeneID" id="107911129"/>
<dbReference type="Proteomes" id="UP000818029">
    <property type="component" value="Chromosome D11"/>
</dbReference>
<dbReference type="InterPro" id="IPR054722">
    <property type="entry name" value="PolX-like_BBD"/>
</dbReference>
<reference evidence="4" key="2">
    <citation type="submission" date="2025-08" db="UniProtKB">
        <authorList>
            <consortium name="RefSeq"/>
        </authorList>
    </citation>
    <scope>IDENTIFICATION</scope>
</reference>
<gene>
    <name evidence="4" type="primary">LOC107911129</name>
</gene>
<evidence type="ECO:0000313" key="4">
    <source>
        <dbReference type="RefSeq" id="XP_016694503.1"/>
    </source>
</evidence>
<sequence>MAFANKIQIHGERLEDVTIIEKIIRSMTAKFNYIVCSIEESNDTELNRQDKEEQVLQVSSNNHSFSSKGGGRGKGKGRGNNTDNEREEEKEVSLLLACQVKEQVKEETNQNLWYLDTGCSNHMCGNKVAFSTLDESYYDSVKFRDNSKVSGMGKGQVIIQAKKESIQTISNILYVPDLKTNLLSLGQLQEKGYEIVIKNGECCIQDNKLGLISQVKMTANRIGLKTLKQKNMVTGLPQITPPSQICEECVVSKQHHNPFPKGKTWRAKKVLELVHSDICGQITLTSNGVETSFLMKINSGHGTQVPLENKYQQALMKKIAKKQVSPNNIMFQ</sequence>
<dbReference type="PANTHER" id="PTHR47592:SF27">
    <property type="entry name" value="OS08G0421700 PROTEIN"/>
    <property type="match status" value="1"/>
</dbReference>